<feature type="binding site" evidence="8">
    <location>
        <position position="100"/>
    </location>
    <ligand>
        <name>Zn(2+)</name>
        <dbReference type="ChEBI" id="CHEBI:29105"/>
        <note>catalytic</note>
    </ligand>
</feature>
<comment type="function">
    <text evidence="8">Catalyzes the deamination of adenosine to inosine at the wobble position 34 of tRNA(Arg2).</text>
</comment>
<comment type="catalytic activity">
    <reaction evidence="7 8">
        <text>adenosine(34) in tRNA + H2O + H(+) = inosine(34) in tRNA + NH4(+)</text>
        <dbReference type="Rhea" id="RHEA:43168"/>
        <dbReference type="Rhea" id="RHEA-COMP:10373"/>
        <dbReference type="Rhea" id="RHEA-COMP:10374"/>
        <dbReference type="ChEBI" id="CHEBI:15377"/>
        <dbReference type="ChEBI" id="CHEBI:15378"/>
        <dbReference type="ChEBI" id="CHEBI:28938"/>
        <dbReference type="ChEBI" id="CHEBI:74411"/>
        <dbReference type="ChEBI" id="CHEBI:82852"/>
        <dbReference type="EC" id="3.5.4.33"/>
    </reaction>
</comment>
<evidence type="ECO:0000256" key="7">
    <source>
        <dbReference type="ARBA" id="ARBA00048045"/>
    </source>
</evidence>
<comment type="subunit">
    <text evidence="2 8">Homodimer.</text>
</comment>
<evidence type="ECO:0000256" key="1">
    <source>
        <dbReference type="ARBA" id="ARBA00010669"/>
    </source>
</evidence>
<proteinExistence type="inferred from homology"/>
<keyword evidence="5 8" id="KW-0378">Hydrolase</keyword>
<protein>
    <recommendedName>
        <fullName evidence="8">tRNA-specific adenosine deaminase</fullName>
        <ecNumber evidence="8">3.5.4.33</ecNumber>
    </recommendedName>
</protein>
<evidence type="ECO:0000256" key="8">
    <source>
        <dbReference type="HAMAP-Rule" id="MF_00972"/>
    </source>
</evidence>
<dbReference type="SUPFAM" id="SSF53927">
    <property type="entry name" value="Cytidine deaminase-like"/>
    <property type="match status" value="1"/>
</dbReference>
<sequence>MTSSVNSAAPADLLGQPVSTDNEAMQLALQLARRAFDAGEVPVGALVVQAGKVIGQGYNQPITTLDPSAHAEMVAVRQAAATVGNYRLSGATLYVTVEPCTMCTGLLIHSRISRLVFGATEPKAGAVVSALQLPQQSFYNHVLQADGGVMAEECAALMSEFFALRRAAQKRLKAQAATKAAE</sequence>
<dbReference type="NCBIfam" id="NF008113">
    <property type="entry name" value="PRK10860.1"/>
    <property type="match status" value="1"/>
</dbReference>
<dbReference type="GO" id="GO:0002100">
    <property type="term" value="P:tRNA wobble adenosine to inosine editing"/>
    <property type="evidence" value="ECO:0007669"/>
    <property type="project" value="UniProtKB-UniRule"/>
</dbReference>
<keyword evidence="4 8" id="KW-0479">Metal-binding</keyword>
<dbReference type="PANTHER" id="PTHR11079:SF202">
    <property type="entry name" value="TRNA-SPECIFIC ADENOSINE DEAMINASE"/>
    <property type="match status" value="1"/>
</dbReference>
<dbReference type="PROSITE" id="PS00903">
    <property type="entry name" value="CYT_DCMP_DEAMINASES_1"/>
    <property type="match status" value="1"/>
</dbReference>
<organism evidence="10 11">
    <name type="scientific">Venatoribacter cucullus</name>
    <dbReference type="NCBI Taxonomy" id="2661630"/>
    <lineage>
        <taxon>Bacteria</taxon>
        <taxon>Pseudomonadati</taxon>
        <taxon>Pseudomonadota</taxon>
        <taxon>Gammaproteobacteria</taxon>
        <taxon>Oceanospirillales</taxon>
        <taxon>Oceanospirillaceae</taxon>
        <taxon>Venatoribacter</taxon>
    </lineage>
</organism>
<name>A0A9X7UZ73_9GAMM</name>
<dbReference type="GO" id="GO:0008270">
    <property type="term" value="F:zinc ion binding"/>
    <property type="evidence" value="ECO:0007669"/>
    <property type="project" value="UniProtKB-UniRule"/>
</dbReference>
<dbReference type="PROSITE" id="PS51747">
    <property type="entry name" value="CYT_DCMP_DEAMINASES_2"/>
    <property type="match status" value="1"/>
</dbReference>
<dbReference type="FunFam" id="3.40.140.10:FF:000005">
    <property type="entry name" value="tRNA-specific adenosine deaminase"/>
    <property type="match status" value="1"/>
</dbReference>
<dbReference type="Pfam" id="PF00383">
    <property type="entry name" value="dCMP_cyt_deam_1"/>
    <property type="match status" value="1"/>
</dbReference>
<dbReference type="Gene3D" id="3.40.140.10">
    <property type="entry name" value="Cytidine Deaminase, domain 2"/>
    <property type="match status" value="1"/>
</dbReference>
<dbReference type="EC" id="3.5.4.33" evidence="8"/>
<feature type="binding site" evidence="8">
    <location>
        <position position="70"/>
    </location>
    <ligand>
        <name>Zn(2+)</name>
        <dbReference type="ChEBI" id="CHEBI:29105"/>
        <note>catalytic</note>
    </ligand>
</feature>
<keyword evidence="6 8" id="KW-0862">Zinc</keyword>
<evidence type="ECO:0000259" key="9">
    <source>
        <dbReference type="PROSITE" id="PS51747"/>
    </source>
</evidence>
<evidence type="ECO:0000313" key="10">
    <source>
        <dbReference type="EMBL" id="QQD24756.1"/>
    </source>
</evidence>
<evidence type="ECO:0000256" key="2">
    <source>
        <dbReference type="ARBA" id="ARBA00011738"/>
    </source>
</evidence>
<evidence type="ECO:0000256" key="4">
    <source>
        <dbReference type="ARBA" id="ARBA00022723"/>
    </source>
</evidence>
<dbReference type="KEGG" id="vcw:GJQ55_09905"/>
<dbReference type="InterPro" id="IPR002125">
    <property type="entry name" value="CMP_dCMP_dom"/>
</dbReference>
<evidence type="ECO:0000256" key="5">
    <source>
        <dbReference type="ARBA" id="ARBA00022801"/>
    </source>
</evidence>
<dbReference type="InterPro" id="IPR016193">
    <property type="entry name" value="Cytidine_deaminase-like"/>
</dbReference>
<accession>A0A9X7UZ73</accession>
<dbReference type="GO" id="GO:0052717">
    <property type="term" value="F:tRNA-specific adenosine-34 deaminase activity"/>
    <property type="evidence" value="ECO:0007669"/>
    <property type="project" value="UniProtKB-UniRule"/>
</dbReference>
<reference evidence="10 11" key="1">
    <citation type="submission" date="2019-11" db="EMBL/GenBank/DDBJ databases">
        <title>Venatorbacter sp. nov. a predator of Campylobacter and other Gram-negative bacteria.</title>
        <authorList>
            <person name="Saeedi A."/>
            <person name="Cummings N.J."/>
            <person name="Connerton I.F."/>
            <person name="Connerton P.L."/>
        </authorList>
    </citation>
    <scope>NUCLEOTIDE SEQUENCE [LARGE SCALE GENOMIC DNA]</scope>
    <source>
        <strain evidence="10">XL5</strain>
    </source>
</reference>
<feature type="domain" description="CMP/dCMP-type deaminase" evidence="9">
    <location>
        <begin position="19"/>
        <end position="128"/>
    </location>
</feature>
<evidence type="ECO:0000313" key="11">
    <source>
        <dbReference type="Proteomes" id="UP000596074"/>
    </source>
</evidence>
<dbReference type="EMBL" id="CP046056">
    <property type="protein sequence ID" value="QQD24756.1"/>
    <property type="molecule type" value="Genomic_DNA"/>
</dbReference>
<dbReference type="HAMAP" id="MF_00972">
    <property type="entry name" value="tRNA_aden_deaminase"/>
    <property type="match status" value="1"/>
</dbReference>
<dbReference type="CDD" id="cd01285">
    <property type="entry name" value="nucleoside_deaminase"/>
    <property type="match status" value="1"/>
</dbReference>
<dbReference type="Proteomes" id="UP000596074">
    <property type="component" value="Chromosome"/>
</dbReference>
<dbReference type="InterPro" id="IPR016192">
    <property type="entry name" value="APOBEC/CMP_deaminase_Zn-bd"/>
</dbReference>
<evidence type="ECO:0000256" key="3">
    <source>
        <dbReference type="ARBA" id="ARBA00022694"/>
    </source>
</evidence>
<keyword evidence="11" id="KW-1185">Reference proteome</keyword>
<gene>
    <name evidence="8 10" type="primary">tadA</name>
    <name evidence="10" type="ORF">GJQ55_09905</name>
</gene>
<keyword evidence="3 8" id="KW-0819">tRNA processing</keyword>
<feature type="active site" description="Proton donor" evidence="8">
    <location>
        <position position="72"/>
    </location>
</feature>
<dbReference type="RefSeq" id="WP_228344816.1">
    <property type="nucleotide sequence ID" value="NZ_CP046056.1"/>
</dbReference>
<dbReference type="AlphaFoldDB" id="A0A9X7UZ73"/>
<comment type="similarity">
    <text evidence="1">Belongs to the cytidine and deoxycytidylate deaminase family. ADAT2 subfamily.</text>
</comment>
<feature type="binding site" evidence="8">
    <location>
        <position position="103"/>
    </location>
    <ligand>
        <name>Zn(2+)</name>
        <dbReference type="ChEBI" id="CHEBI:29105"/>
        <note>catalytic</note>
    </ligand>
</feature>
<comment type="cofactor">
    <cofactor evidence="8">
        <name>Zn(2+)</name>
        <dbReference type="ChEBI" id="CHEBI:29105"/>
    </cofactor>
    <text evidence="8">Binds 1 zinc ion per subunit.</text>
</comment>
<dbReference type="InterPro" id="IPR028883">
    <property type="entry name" value="tRNA_aden_deaminase"/>
</dbReference>
<evidence type="ECO:0000256" key="6">
    <source>
        <dbReference type="ARBA" id="ARBA00022833"/>
    </source>
</evidence>
<dbReference type="PANTHER" id="PTHR11079">
    <property type="entry name" value="CYTOSINE DEAMINASE FAMILY MEMBER"/>
    <property type="match status" value="1"/>
</dbReference>